<dbReference type="GO" id="GO:0005634">
    <property type="term" value="C:nucleus"/>
    <property type="evidence" value="ECO:0007669"/>
    <property type="project" value="UniProtKB-SubCell"/>
</dbReference>
<dbReference type="PANTHER" id="PTHR16515:SF66">
    <property type="entry name" value="C2H2-TYPE DOMAIN-CONTAINING PROTEIN"/>
    <property type="match status" value="1"/>
</dbReference>
<accession>A0A643CC48</accession>
<comment type="subcellular location">
    <subcellularLocation>
        <location evidence="1">Nucleus</location>
    </subcellularLocation>
</comment>
<dbReference type="FunFam" id="3.30.160.60:FF:002863">
    <property type="entry name" value="Zinc finger protein 671"/>
    <property type="match status" value="1"/>
</dbReference>
<feature type="domain" description="C2H2-type" evidence="12">
    <location>
        <begin position="168"/>
        <end position="195"/>
    </location>
</feature>
<reference evidence="13 14" key="1">
    <citation type="journal article" date="2019" name="PLoS ONE">
        <title>Genomic analyses reveal an absence of contemporary introgressive admixture between fin whales and blue whales, despite known hybrids.</title>
        <authorList>
            <person name="Westbury M.V."/>
            <person name="Petersen B."/>
            <person name="Lorenzen E.D."/>
        </authorList>
    </citation>
    <scope>NUCLEOTIDE SEQUENCE [LARGE SCALE GENOMIC DNA]</scope>
    <source>
        <strain evidence="13">FinWhale-01</strain>
    </source>
</reference>
<evidence type="ECO:0000256" key="11">
    <source>
        <dbReference type="SAM" id="MobiDB-lite"/>
    </source>
</evidence>
<dbReference type="Proteomes" id="UP000437017">
    <property type="component" value="Unassembled WGS sequence"/>
</dbReference>
<dbReference type="GO" id="GO:0010468">
    <property type="term" value="P:regulation of gene expression"/>
    <property type="evidence" value="ECO:0007669"/>
    <property type="project" value="TreeGrafter"/>
</dbReference>
<name>A0A643CC48_BALPH</name>
<dbReference type="PANTHER" id="PTHR16515">
    <property type="entry name" value="PR DOMAIN ZINC FINGER PROTEIN"/>
    <property type="match status" value="1"/>
</dbReference>
<keyword evidence="4 10" id="KW-0863">Zinc-finger</keyword>
<keyword evidence="9" id="KW-0539">Nucleus</keyword>
<feature type="compositionally biased region" description="Pro residues" evidence="11">
    <location>
        <begin position="75"/>
        <end position="89"/>
    </location>
</feature>
<dbReference type="EMBL" id="SGJD01001877">
    <property type="protein sequence ID" value="KAB0397811.1"/>
    <property type="molecule type" value="Genomic_DNA"/>
</dbReference>
<gene>
    <name evidence="13" type="ORF">E2I00_011246</name>
</gene>
<evidence type="ECO:0000256" key="7">
    <source>
        <dbReference type="ARBA" id="ARBA00023125"/>
    </source>
</evidence>
<evidence type="ECO:0000256" key="3">
    <source>
        <dbReference type="ARBA" id="ARBA00022737"/>
    </source>
</evidence>
<dbReference type="OrthoDB" id="1095242at2759"/>
<dbReference type="SUPFAM" id="SSF57667">
    <property type="entry name" value="beta-beta-alpha zinc fingers"/>
    <property type="match status" value="1"/>
</dbReference>
<evidence type="ECO:0000256" key="1">
    <source>
        <dbReference type="ARBA" id="ARBA00004123"/>
    </source>
</evidence>
<evidence type="ECO:0000256" key="10">
    <source>
        <dbReference type="PROSITE-ProRule" id="PRU00042"/>
    </source>
</evidence>
<feature type="compositionally biased region" description="Low complexity" evidence="11">
    <location>
        <begin position="48"/>
        <end position="59"/>
    </location>
</feature>
<evidence type="ECO:0000256" key="8">
    <source>
        <dbReference type="ARBA" id="ARBA00023163"/>
    </source>
</evidence>
<dbReference type="PROSITE" id="PS50157">
    <property type="entry name" value="ZINC_FINGER_C2H2_2"/>
    <property type="match status" value="2"/>
</dbReference>
<sequence length="259" mass="28754">RRGGTSGDPVVAVIFAPLRFVRAPERCVRIEVTGPRRSERRACPRNTGAGLRLGDAARGIPRQARKSDRRAHVSPPLPQLPAPLYPPSPMAAAALRDPPEVNARFWSGEENVEASFEQSVSVVMSQVRTSKEPSSSQKTHPCEMCGPVLRDIFHLTEQQGTQHSQKLFKCRACAKGFYFSADTQQHQEQHMQEKPFIIGVDRASFVKSSNFHVSGEPFTCKKVAEDFLATSGHLNQQTIHTGEKPNTVTHCMETLQSRK</sequence>
<keyword evidence="7" id="KW-0238">DNA-binding</keyword>
<feature type="region of interest" description="Disordered" evidence="11">
    <location>
        <begin position="38"/>
        <end position="93"/>
    </location>
</feature>
<evidence type="ECO:0000256" key="5">
    <source>
        <dbReference type="ARBA" id="ARBA00022833"/>
    </source>
</evidence>
<evidence type="ECO:0000256" key="4">
    <source>
        <dbReference type="ARBA" id="ARBA00022771"/>
    </source>
</evidence>
<dbReference type="PROSITE" id="PS00028">
    <property type="entry name" value="ZINC_FINGER_C2H2_1"/>
    <property type="match status" value="1"/>
</dbReference>
<dbReference type="GO" id="GO:0008270">
    <property type="term" value="F:zinc ion binding"/>
    <property type="evidence" value="ECO:0007669"/>
    <property type="project" value="UniProtKB-KW"/>
</dbReference>
<keyword evidence="3" id="KW-0677">Repeat</keyword>
<keyword evidence="6" id="KW-0805">Transcription regulation</keyword>
<keyword evidence="8" id="KW-0804">Transcription</keyword>
<dbReference type="InterPro" id="IPR013087">
    <property type="entry name" value="Znf_C2H2_type"/>
</dbReference>
<evidence type="ECO:0000256" key="9">
    <source>
        <dbReference type="ARBA" id="ARBA00023242"/>
    </source>
</evidence>
<dbReference type="Gene3D" id="3.30.160.60">
    <property type="entry name" value="Classic Zinc Finger"/>
    <property type="match status" value="1"/>
</dbReference>
<keyword evidence="14" id="KW-1185">Reference proteome</keyword>
<evidence type="ECO:0000259" key="12">
    <source>
        <dbReference type="PROSITE" id="PS50157"/>
    </source>
</evidence>
<comment type="caution">
    <text evidence="13">The sequence shown here is derived from an EMBL/GenBank/DDBJ whole genome shotgun (WGS) entry which is preliminary data.</text>
</comment>
<evidence type="ECO:0000313" key="14">
    <source>
        <dbReference type="Proteomes" id="UP000437017"/>
    </source>
</evidence>
<dbReference type="InterPro" id="IPR050331">
    <property type="entry name" value="Zinc_finger"/>
</dbReference>
<dbReference type="AlphaFoldDB" id="A0A643CC48"/>
<keyword evidence="5" id="KW-0862">Zinc</keyword>
<protein>
    <recommendedName>
        <fullName evidence="12">C2H2-type domain-containing protein</fullName>
    </recommendedName>
</protein>
<evidence type="ECO:0000256" key="2">
    <source>
        <dbReference type="ARBA" id="ARBA00022723"/>
    </source>
</evidence>
<proteinExistence type="predicted"/>
<keyword evidence="2" id="KW-0479">Metal-binding</keyword>
<feature type="domain" description="C2H2-type" evidence="12">
    <location>
        <begin position="218"/>
        <end position="245"/>
    </location>
</feature>
<dbReference type="InterPro" id="IPR036236">
    <property type="entry name" value="Znf_C2H2_sf"/>
</dbReference>
<organism evidence="13 14">
    <name type="scientific">Balaenoptera physalus</name>
    <name type="common">Fin whale</name>
    <name type="synonym">Balaena physalus</name>
    <dbReference type="NCBI Taxonomy" id="9770"/>
    <lineage>
        <taxon>Eukaryota</taxon>
        <taxon>Metazoa</taxon>
        <taxon>Chordata</taxon>
        <taxon>Craniata</taxon>
        <taxon>Vertebrata</taxon>
        <taxon>Euteleostomi</taxon>
        <taxon>Mammalia</taxon>
        <taxon>Eutheria</taxon>
        <taxon>Laurasiatheria</taxon>
        <taxon>Artiodactyla</taxon>
        <taxon>Whippomorpha</taxon>
        <taxon>Cetacea</taxon>
        <taxon>Mysticeti</taxon>
        <taxon>Balaenopteridae</taxon>
        <taxon>Balaenoptera</taxon>
    </lineage>
</organism>
<evidence type="ECO:0000313" key="13">
    <source>
        <dbReference type="EMBL" id="KAB0397811.1"/>
    </source>
</evidence>
<dbReference type="GO" id="GO:0003677">
    <property type="term" value="F:DNA binding"/>
    <property type="evidence" value="ECO:0007669"/>
    <property type="project" value="UniProtKB-KW"/>
</dbReference>
<evidence type="ECO:0000256" key="6">
    <source>
        <dbReference type="ARBA" id="ARBA00023015"/>
    </source>
</evidence>
<feature type="non-terminal residue" evidence="13">
    <location>
        <position position="259"/>
    </location>
</feature>
<feature type="non-terminal residue" evidence="13">
    <location>
        <position position="1"/>
    </location>
</feature>